<gene>
    <name evidence="3" type="ORF">HUF19_13340</name>
</gene>
<organism evidence="3 4">
    <name type="scientific">Thalassolituus hydrocarboniclasticus</name>
    <dbReference type="NCBI Taxonomy" id="2742796"/>
    <lineage>
        <taxon>Bacteria</taxon>
        <taxon>Pseudomonadati</taxon>
        <taxon>Pseudomonadota</taxon>
        <taxon>Gammaproteobacteria</taxon>
        <taxon>Oceanospirillales</taxon>
        <taxon>Oceanospirillaceae</taxon>
        <taxon>Thalassolituus</taxon>
    </lineage>
</organism>
<evidence type="ECO:0000256" key="1">
    <source>
        <dbReference type="SAM" id="SignalP"/>
    </source>
</evidence>
<name>A0ABY6AC83_9GAMM</name>
<proteinExistence type="predicted"/>
<dbReference type="InterPro" id="IPR018637">
    <property type="entry name" value="DUF2059"/>
</dbReference>
<reference evidence="4" key="1">
    <citation type="submission" date="2020-06" db="EMBL/GenBank/DDBJ databases">
        <title>Thalassolituus marinus alknpb1M-1, a hydrocarbon-degrading bacterium isolated from the deep-sea overlying water using an in-situ strategy from the South China Sea basin.</title>
        <authorList>
            <person name="Dong C."/>
            <person name="Chen Y."/>
            <person name="Shao Z."/>
        </authorList>
    </citation>
    <scope>NUCLEOTIDE SEQUENCE [LARGE SCALE GENOMIC DNA]</scope>
    <source>
        <strain evidence="4">alknpb1M-1</strain>
    </source>
</reference>
<feature type="chain" id="PRO_5046054378" evidence="1">
    <location>
        <begin position="21"/>
        <end position="152"/>
    </location>
</feature>
<dbReference type="Proteomes" id="UP001065322">
    <property type="component" value="Chromosome"/>
</dbReference>
<protein>
    <submittedName>
        <fullName evidence="3">DUF2059 domain-containing protein</fullName>
    </submittedName>
</protein>
<evidence type="ECO:0000259" key="2">
    <source>
        <dbReference type="Pfam" id="PF09832"/>
    </source>
</evidence>
<dbReference type="Pfam" id="PF09832">
    <property type="entry name" value="DUF2059"/>
    <property type="match status" value="1"/>
</dbReference>
<keyword evidence="1" id="KW-0732">Signal</keyword>
<sequence>MKLPYLILLFSLTVPSLVSADPASEKEATKLLDSMKMDSMLEQSMSQMLNLQIQQNPALGPYKAVMLEFLGKHMSYESLKDDLVKMYAEAFTAAELIKINEFYSTDVGQKAIEKMPELMTKGGMIGASRVQENLGELQDMIKAEAERLQAQK</sequence>
<feature type="domain" description="DUF2059" evidence="2">
    <location>
        <begin position="78"/>
        <end position="132"/>
    </location>
</feature>
<keyword evidence="4" id="KW-1185">Reference proteome</keyword>
<dbReference type="EMBL" id="CP054475">
    <property type="protein sequence ID" value="UXD88347.1"/>
    <property type="molecule type" value="Genomic_DNA"/>
</dbReference>
<evidence type="ECO:0000313" key="3">
    <source>
        <dbReference type="EMBL" id="UXD88347.1"/>
    </source>
</evidence>
<feature type="signal peptide" evidence="1">
    <location>
        <begin position="1"/>
        <end position="20"/>
    </location>
</feature>
<accession>A0ABY6AC83</accession>
<evidence type="ECO:0000313" key="4">
    <source>
        <dbReference type="Proteomes" id="UP001065322"/>
    </source>
</evidence>